<protein>
    <submittedName>
        <fullName evidence="2">Uncharacterized protein</fullName>
    </submittedName>
</protein>
<dbReference type="EMBL" id="LFIV01000145">
    <property type="protein sequence ID" value="KZL67545.1"/>
    <property type="molecule type" value="Genomic_DNA"/>
</dbReference>
<dbReference type="STRING" id="708197.A0A166Q5Y6"/>
<name>A0A166Q5Y6_9PEZI</name>
<evidence type="ECO:0000256" key="1">
    <source>
        <dbReference type="SAM" id="MobiDB-lite"/>
    </source>
</evidence>
<feature type="region of interest" description="Disordered" evidence="1">
    <location>
        <begin position="73"/>
        <end position="160"/>
    </location>
</feature>
<sequence length="160" mass="17888">MTPLNQGPLKKRDRTNENFDKATKNLMSRCDQIRQRYGADVYIQVRRKHKHYQYTSSNEPSWPKTKAEMETTYPVPVTRTPPDFASRRSRVPTGCPSSTTCGPRGTAAEGSDAQHQDGSSEVDSQKVPVHVDAYHPGDSMRLEETPDGGCRTVVHGKSPE</sequence>
<feature type="region of interest" description="Disordered" evidence="1">
    <location>
        <begin position="1"/>
        <end position="23"/>
    </location>
</feature>
<feature type="compositionally biased region" description="Basic and acidic residues" evidence="1">
    <location>
        <begin position="14"/>
        <end position="23"/>
    </location>
</feature>
<organism evidence="2 3">
    <name type="scientific">Colletotrichum tofieldiae</name>
    <dbReference type="NCBI Taxonomy" id="708197"/>
    <lineage>
        <taxon>Eukaryota</taxon>
        <taxon>Fungi</taxon>
        <taxon>Dikarya</taxon>
        <taxon>Ascomycota</taxon>
        <taxon>Pezizomycotina</taxon>
        <taxon>Sordariomycetes</taxon>
        <taxon>Hypocreomycetidae</taxon>
        <taxon>Glomerellales</taxon>
        <taxon>Glomerellaceae</taxon>
        <taxon>Colletotrichum</taxon>
        <taxon>Colletotrichum spaethianum species complex</taxon>
    </lineage>
</organism>
<dbReference type="Proteomes" id="UP000076552">
    <property type="component" value="Unassembled WGS sequence"/>
</dbReference>
<comment type="caution">
    <text evidence="2">The sequence shown here is derived from an EMBL/GenBank/DDBJ whole genome shotgun (WGS) entry which is preliminary data.</text>
</comment>
<reference evidence="2 3" key="1">
    <citation type="submission" date="2015-06" db="EMBL/GenBank/DDBJ databases">
        <title>Survival trade-offs in plant roots during colonization by closely related pathogenic and mutualistic fungi.</title>
        <authorList>
            <person name="Hacquard S."/>
            <person name="Kracher B."/>
            <person name="Hiruma K."/>
            <person name="Weinman A."/>
            <person name="Muench P."/>
            <person name="Garrido Oter R."/>
            <person name="Ver Loren van Themaat E."/>
            <person name="Dallerey J.-F."/>
            <person name="Damm U."/>
            <person name="Henrissat B."/>
            <person name="Lespinet O."/>
            <person name="Thon M."/>
            <person name="Kemen E."/>
            <person name="McHardy A.C."/>
            <person name="Schulze-Lefert P."/>
            <person name="O'Connell R.J."/>
        </authorList>
    </citation>
    <scope>NUCLEOTIDE SEQUENCE [LARGE SCALE GENOMIC DNA]</scope>
    <source>
        <strain evidence="2 3">0861</strain>
    </source>
</reference>
<proteinExistence type="predicted"/>
<keyword evidence="3" id="KW-1185">Reference proteome</keyword>
<evidence type="ECO:0000313" key="2">
    <source>
        <dbReference type="EMBL" id="KZL67545.1"/>
    </source>
</evidence>
<accession>A0A166Q5Y6</accession>
<feature type="compositionally biased region" description="Low complexity" evidence="1">
    <location>
        <begin position="73"/>
        <end position="82"/>
    </location>
</feature>
<evidence type="ECO:0000313" key="3">
    <source>
        <dbReference type="Proteomes" id="UP000076552"/>
    </source>
</evidence>
<gene>
    <name evidence="2" type="ORF">CT0861_00366</name>
</gene>
<feature type="compositionally biased region" description="Basic and acidic residues" evidence="1">
    <location>
        <begin position="132"/>
        <end position="144"/>
    </location>
</feature>
<dbReference type="AlphaFoldDB" id="A0A166Q5Y6"/>